<dbReference type="Proteomes" id="UP000601435">
    <property type="component" value="Unassembled WGS sequence"/>
</dbReference>
<evidence type="ECO:0000313" key="3">
    <source>
        <dbReference type="Proteomes" id="UP000601435"/>
    </source>
</evidence>
<comment type="caution">
    <text evidence="2">The sequence shown here is derived from an EMBL/GenBank/DDBJ whole genome shotgun (WGS) entry which is preliminary data.</text>
</comment>
<gene>
    <name evidence="2" type="ORF">SNEC2469_LOCUS32329</name>
</gene>
<sequence>MTAARSSPEATTAAACASPEEDLESVEDDDVTGAEARQKRKQRREAREAARLQRLAQKAAARRSGPSAEELRAQKIAEKAAARRAKARGALKEPSQQGTEEPDTKPMEQGEPLPEEEAAPPTAQNGHSVEGKDGKDKNHREPVNSESRPSKLCAENLAPESEANEKEDKTAEKDAATRKQEDTPKEQAKAEDKKEAKEAVRDELPHRKRKMREEDTKEERKEGRRSRDRRRRAEDHKRRRSSGSRKGHRRHRRRRDSRDGSLGKGAGTKKKDASRSRSAKKPARRANAISPPKPAKARPAVGARVKVLTENEDKEGLYYDDDRVGSKGMTGRIVEDDTSEQPFRVKLKNGKLSWFKEEWLEELDGGSSSSSSSSSSSDSSGESAEDAAGNAQSPGDEAVAFAWERTPKNLPAAGLAAYALNGAGGVSPLAAEVETFLATAMVDGQAAQRLRCMPAHQQRMVMDRGPIAGSRAPEGVLVARIRDAELGRAGPGAMGAIPMNGGPPSSNPEIEKFISKWSLDVKASWMLRSLPPDKHETVLKMSVEKARNPSAYIISQMNSLFGGVQGIQELQRMNALANGNRDAMLMVPKFNKEPNFNLTAAAWLPCYNLMAVDCTIARLWPIQAEQVAGVELGMCLIHQTALANACQRPFQLAAGHEMEPRVMRCKPFDSAAAELVDKPPLFEAASIREGVNRAALACAFLCLCQAIALRLQADKCSEVQLLKHRKVREQRIAVLKGWIRNVQLRLGFPDQLRWLSSTSSWVDMELGPMYLVLGEDEEEESFLLQAMRSVVIDSYDATVVRDIHAKLKRAIQEEPAGWQTYQRAMPEVELCTLALSTCLNNGPSTMRGLGWKLAPSEIFSSRKTIPQPSKQTCKEKRKAEKHGRPALLHRRDEN</sequence>
<feature type="compositionally biased region" description="Basic and acidic residues" evidence="1">
    <location>
        <begin position="307"/>
        <end position="325"/>
    </location>
</feature>
<dbReference type="AlphaFoldDB" id="A0A813BUZ6"/>
<feature type="compositionally biased region" description="Low complexity" evidence="1">
    <location>
        <begin position="365"/>
        <end position="389"/>
    </location>
</feature>
<feature type="compositionally biased region" description="Low complexity" evidence="1">
    <location>
        <begin position="52"/>
        <end position="63"/>
    </location>
</feature>
<feature type="compositionally biased region" description="Basic and acidic residues" evidence="1">
    <location>
        <begin position="163"/>
        <end position="222"/>
    </location>
</feature>
<dbReference type="OrthoDB" id="442221at2759"/>
<accession>A0A813BUZ6</accession>
<feature type="compositionally biased region" description="Basic and acidic residues" evidence="1">
    <location>
        <begin position="129"/>
        <end position="143"/>
    </location>
</feature>
<keyword evidence="3" id="KW-1185">Reference proteome</keyword>
<name>A0A813BUZ6_9DINO</name>
<feature type="compositionally biased region" description="Acidic residues" evidence="1">
    <location>
        <begin position="19"/>
        <end position="32"/>
    </location>
</feature>
<reference evidence="2" key="1">
    <citation type="submission" date="2021-02" db="EMBL/GenBank/DDBJ databases">
        <authorList>
            <person name="Dougan E. K."/>
            <person name="Rhodes N."/>
            <person name="Thang M."/>
            <person name="Chan C."/>
        </authorList>
    </citation>
    <scope>NUCLEOTIDE SEQUENCE</scope>
</reference>
<feature type="compositionally biased region" description="Basic and acidic residues" evidence="1">
    <location>
        <begin position="69"/>
        <end position="81"/>
    </location>
</feature>
<organism evidence="2 3">
    <name type="scientific">Symbiodinium necroappetens</name>
    <dbReference type="NCBI Taxonomy" id="1628268"/>
    <lineage>
        <taxon>Eukaryota</taxon>
        <taxon>Sar</taxon>
        <taxon>Alveolata</taxon>
        <taxon>Dinophyceae</taxon>
        <taxon>Suessiales</taxon>
        <taxon>Symbiodiniaceae</taxon>
        <taxon>Symbiodinium</taxon>
    </lineage>
</organism>
<feature type="region of interest" description="Disordered" evidence="1">
    <location>
        <begin position="1"/>
        <end position="341"/>
    </location>
</feature>
<feature type="compositionally biased region" description="Basic residues" evidence="1">
    <location>
        <begin position="237"/>
        <end position="255"/>
    </location>
</feature>
<evidence type="ECO:0000256" key="1">
    <source>
        <dbReference type="SAM" id="MobiDB-lite"/>
    </source>
</evidence>
<feature type="region of interest" description="Disordered" evidence="1">
    <location>
        <begin position="863"/>
        <end position="894"/>
    </location>
</feature>
<feature type="compositionally biased region" description="Polar residues" evidence="1">
    <location>
        <begin position="1"/>
        <end position="10"/>
    </location>
</feature>
<feature type="region of interest" description="Disordered" evidence="1">
    <location>
        <begin position="363"/>
        <end position="395"/>
    </location>
</feature>
<dbReference type="EMBL" id="CAJNJA010081474">
    <property type="protein sequence ID" value="CAE7930201.1"/>
    <property type="molecule type" value="Genomic_DNA"/>
</dbReference>
<proteinExistence type="predicted"/>
<protein>
    <submittedName>
        <fullName evidence="2">Uncharacterized protein</fullName>
    </submittedName>
</protein>
<evidence type="ECO:0000313" key="2">
    <source>
        <dbReference type="EMBL" id="CAE7930201.1"/>
    </source>
</evidence>